<comment type="caution">
    <text evidence="1">The sequence shown here is derived from an EMBL/GenBank/DDBJ whole genome shotgun (WGS) entry which is preliminary data.</text>
</comment>
<proteinExistence type="predicted"/>
<evidence type="ECO:0000313" key="2">
    <source>
        <dbReference type="Proteomes" id="UP000035760"/>
    </source>
</evidence>
<dbReference type="EMBL" id="CBTJ020000031">
    <property type="protein sequence ID" value="CDI02141.1"/>
    <property type="molecule type" value="Genomic_DNA"/>
</dbReference>
<dbReference type="Proteomes" id="UP000035760">
    <property type="component" value="Unassembled WGS sequence"/>
</dbReference>
<organism evidence="1 2">
    <name type="scientific">Candidatus Competibacter denitrificans Run_A_D11</name>
    <dbReference type="NCBI Taxonomy" id="1400863"/>
    <lineage>
        <taxon>Bacteria</taxon>
        <taxon>Pseudomonadati</taxon>
        <taxon>Pseudomonadota</taxon>
        <taxon>Gammaproteobacteria</taxon>
        <taxon>Candidatus Competibacteraceae</taxon>
        <taxon>Candidatus Competibacter</taxon>
    </lineage>
</organism>
<dbReference type="RefSeq" id="WP_171820425.1">
    <property type="nucleotide sequence ID" value="NZ_CBTJ020000031.1"/>
</dbReference>
<name>W6M3C5_9GAMM</name>
<protein>
    <submittedName>
        <fullName evidence="1">Uncharacterized protein</fullName>
    </submittedName>
</protein>
<reference evidence="1" key="1">
    <citation type="submission" date="2013-07" db="EMBL/GenBank/DDBJ databases">
        <authorList>
            <person name="McIlroy S."/>
        </authorList>
    </citation>
    <scope>NUCLEOTIDE SEQUENCE [LARGE SCALE GENOMIC DNA]</scope>
    <source>
        <strain evidence="1">Run_A_D11</strain>
    </source>
</reference>
<accession>W6M3C5</accession>
<sequence length="49" mass="5038">MKPTDTSEKALEQRIVPHLAGISEHPDMASNTAVASAAVYAPGGYVPSA</sequence>
<dbReference type="AlphaFoldDB" id="W6M3C5"/>
<reference evidence="1" key="2">
    <citation type="submission" date="2014-03" db="EMBL/GenBank/DDBJ databases">
        <title>Candidatus Competibacter-lineage genomes retrieved from metagenomes reveal functional metabolic diversity.</title>
        <authorList>
            <person name="McIlroy S.J."/>
            <person name="Albertsen M."/>
            <person name="Andresen E.K."/>
            <person name="Saunders A.M."/>
            <person name="Kristiansen R."/>
            <person name="Stokholm-Bjerregaard M."/>
            <person name="Nielsen K.L."/>
            <person name="Nielsen P.H."/>
        </authorList>
    </citation>
    <scope>NUCLEOTIDE SEQUENCE</scope>
    <source>
        <strain evidence="1">Run_A_D11</strain>
    </source>
</reference>
<dbReference type="STRING" id="1400863.BN873_250006"/>
<evidence type="ECO:0000313" key="1">
    <source>
        <dbReference type="EMBL" id="CDI02141.1"/>
    </source>
</evidence>
<gene>
    <name evidence="1" type="ORF">BN873_250006</name>
</gene>
<keyword evidence="2" id="KW-1185">Reference proteome</keyword>